<dbReference type="SUPFAM" id="SSF81383">
    <property type="entry name" value="F-box domain"/>
    <property type="match status" value="1"/>
</dbReference>
<dbReference type="AlphaFoldDB" id="A0AAD8UT03"/>
<evidence type="ECO:0000259" key="4">
    <source>
        <dbReference type="Pfam" id="PF24758"/>
    </source>
</evidence>
<accession>A0AAD8UT03</accession>
<dbReference type="InterPro" id="IPR036047">
    <property type="entry name" value="F-box-like_dom_sf"/>
</dbReference>
<dbReference type="Pfam" id="PF08387">
    <property type="entry name" value="FBD"/>
    <property type="match status" value="1"/>
</dbReference>
<dbReference type="SUPFAM" id="SSF52047">
    <property type="entry name" value="RNI-like"/>
    <property type="match status" value="1"/>
</dbReference>
<feature type="domain" description="F-box" evidence="2">
    <location>
        <begin position="149"/>
        <end position="188"/>
    </location>
</feature>
<dbReference type="InterPro" id="IPR001810">
    <property type="entry name" value="F-box_dom"/>
</dbReference>
<dbReference type="PANTHER" id="PTHR32141">
    <property type="match status" value="1"/>
</dbReference>
<evidence type="ECO:0000259" key="2">
    <source>
        <dbReference type="Pfam" id="PF00646"/>
    </source>
</evidence>
<evidence type="ECO:0000259" key="3">
    <source>
        <dbReference type="Pfam" id="PF08387"/>
    </source>
</evidence>
<dbReference type="InterPro" id="IPR006566">
    <property type="entry name" value="FBD"/>
</dbReference>
<evidence type="ECO:0000313" key="5">
    <source>
        <dbReference type="EMBL" id="KAK1551470.1"/>
    </source>
</evidence>
<evidence type="ECO:0000256" key="1">
    <source>
        <dbReference type="SAM" id="MobiDB-lite"/>
    </source>
</evidence>
<dbReference type="PANTHER" id="PTHR32141:SF126">
    <property type="entry name" value="FBD DOMAIN-CONTAINING PROTEIN"/>
    <property type="match status" value="1"/>
</dbReference>
<feature type="domain" description="F-box/LRR-repeat protein 15/At3g58940/PEG3-like LRR" evidence="4">
    <location>
        <begin position="233"/>
        <end position="460"/>
    </location>
</feature>
<proteinExistence type="predicted"/>
<keyword evidence="6" id="KW-1185">Reference proteome</keyword>
<dbReference type="Pfam" id="PF00646">
    <property type="entry name" value="F-box"/>
    <property type="match status" value="1"/>
</dbReference>
<comment type="caution">
    <text evidence="5">The sequence shown here is derived from an EMBL/GenBank/DDBJ whole genome shotgun (WGS) entry which is preliminary data.</text>
</comment>
<sequence length="587" mass="63475">MEEAAAAASAAAAAAKDAALSASVAAAAAAKDAAVAAATAKEATAAAKDAAVAASAAALNAEKAAATASAAALNAKEAAAVAMSAGEAAVAAREAAAAAATTAAAAMQASKKRKFNLIEDDQDTHTPESEEVDDVETGNVDDGGSVDLISRLPDAVLCSIVSLLPTKGAARTQAISRRWHALWRSAPLNLVADFDSKSEGTIDLISKILSEHPGPARRFSFSLCISECSDKIQGWLSSRALDKLQELELTYYRLFDDREKLYPLPLAVYRFAPTLRVAKFQGCHFPDLIATLSLKFPCLKQLTMETVTISEDALQSFFSGCPALESLELKKNFGIGRLCISSQSLKSLGFSSGWRNEGVLLQELVIEDAPCLERLLPLDPEHGPATIRIISAPKLKILGVLSEDISELHFGTTVFQKLIDVGLTTKMHTMRVLVLDSVGPNLDVVVNFLKCFPCLERLYVMLQPGMIMNNVRKYDPLDPVECLELHLKKVVLKNYDGTKSPSIDFAKFFVLNAKVLKEMKITLPYHRQHKWFANQHELLRIKDRASQDAQIELKCGAKDYFTHNKHTHNLSMADPFDMPSSRCSKCS</sequence>
<evidence type="ECO:0000313" key="6">
    <source>
        <dbReference type="Proteomes" id="UP001231189"/>
    </source>
</evidence>
<name>A0AAD8UT03_LOLMU</name>
<protein>
    <recommendedName>
        <fullName evidence="7">F-box domain-containing protein</fullName>
    </recommendedName>
</protein>
<dbReference type="InterPro" id="IPR053781">
    <property type="entry name" value="F-box_AtFBL13-like"/>
</dbReference>
<dbReference type="EMBL" id="JAUUTY010001914">
    <property type="protein sequence ID" value="KAK1551470.1"/>
    <property type="molecule type" value="Genomic_DNA"/>
</dbReference>
<dbReference type="InterPro" id="IPR032675">
    <property type="entry name" value="LRR_dom_sf"/>
</dbReference>
<feature type="domain" description="FBD" evidence="3">
    <location>
        <begin position="476"/>
        <end position="521"/>
    </location>
</feature>
<gene>
    <name evidence="5" type="ORF">QYE76_071954</name>
</gene>
<feature type="region of interest" description="Disordered" evidence="1">
    <location>
        <begin position="118"/>
        <end position="141"/>
    </location>
</feature>
<dbReference type="Proteomes" id="UP001231189">
    <property type="component" value="Unassembled WGS sequence"/>
</dbReference>
<evidence type="ECO:0008006" key="7">
    <source>
        <dbReference type="Google" id="ProtNLM"/>
    </source>
</evidence>
<dbReference type="Gene3D" id="3.80.10.10">
    <property type="entry name" value="Ribonuclease Inhibitor"/>
    <property type="match status" value="1"/>
</dbReference>
<dbReference type="InterPro" id="IPR055302">
    <property type="entry name" value="F-box_dom-containing"/>
</dbReference>
<dbReference type="Gene3D" id="1.20.1280.50">
    <property type="match status" value="1"/>
</dbReference>
<dbReference type="InterPro" id="IPR055411">
    <property type="entry name" value="LRR_FXL15/At3g58940/PEG3-like"/>
</dbReference>
<organism evidence="5 6">
    <name type="scientific">Lolium multiflorum</name>
    <name type="common">Italian ryegrass</name>
    <name type="synonym">Lolium perenne subsp. multiflorum</name>
    <dbReference type="NCBI Taxonomy" id="4521"/>
    <lineage>
        <taxon>Eukaryota</taxon>
        <taxon>Viridiplantae</taxon>
        <taxon>Streptophyta</taxon>
        <taxon>Embryophyta</taxon>
        <taxon>Tracheophyta</taxon>
        <taxon>Spermatophyta</taxon>
        <taxon>Magnoliopsida</taxon>
        <taxon>Liliopsida</taxon>
        <taxon>Poales</taxon>
        <taxon>Poaceae</taxon>
        <taxon>BOP clade</taxon>
        <taxon>Pooideae</taxon>
        <taxon>Poodae</taxon>
        <taxon>Poeae</taxon>
        <taxon>Poeae Chloroplast Group 2 (Poeae type)</taxon>
        <taxon>Loliodinae</taxon>
        <taxon>Loliinae</taxon>
        <taxon>Lolium</taxon>
    </lineage>
</organism>
<dbReference type="Pfam" id="PF24758">
    <property type="entry name" value="LRR_At5g56370"/>
    <property type="match status" value="1"/>
</dbReference>
<reference evidence="5" key="1">
    <citation type="submission" date="2023-07" db="EMBL/GenBank/DDBJ databases">
        <title>A chromosome-level genome assembly of Lolium multiflorum.</title>
        <authorList>
            <person name="Chen Y."/>
            <person name="Copetti D."/>
            <person name="Kolliker R."/>
            <person name="Studer B."/>
        </authorList>
    </citation>
    <scope>NUCLEOTIDE SEQUENCE</scope>
    <source>
        <strain evidence="5">02402/16</strain>
        <tissue evidence="5">Leaf</tissue>
    </source>
</reference>
<dbReference type="CDD" id="cd22160">
    <property type="entry name" value="F-box_AtFBL13-like"/>
    <property type="match status" value="1"/>
</dbReference>